<dbReference type="PANTHER" id="PTHR30032:SF4">
    <property type="entry name" value="AMIDASE ENHANCER"/>
    <property type="match status" value="1"/>
</dbReference>
<evidence type="ECO:0000256" key="1">
    <source>
        <dbReference type="SAM" id="Phobius"/>
    </source>
</evidence>
<dbReference type="GO" id="GO:0030435">
    <property type="term" value="P:sporulation resulting in formation of a cellular spore"/>
    <property type="evidence" value="ECO:0007669"/>
    <property type="project" value="InterPro"/>
</dbReference>
<dbReference type="InterPro" id="IPR014225">
    <property type="entry name" value="Spore_II_D_firmicutes"/>
</dbReference>
<dbReference type="InterPro" id="IPR013486">
    <property type="entry name" value="SpoIID/LytB"/>
</dbReference>
<sequence>MRNRNYFQNFFKSIKSTIYKIRENMKKGNVLIYYLIFIICFLMISPIAIYIFLGRDKKDSSHIEYSLQDSSITKSDIKIKLYNTKEDKIEEIPLEEYICGVVASEMPASFHIEALKAQAVAARTFVMAKIKNKCNKAKGAQICDTTHCQVYLNEKDKKESWGSKANDNWNKIVQAINDTKGKVLTYKGELVVNPQFFATSSGKTESSKDVFASSIPYLQSVDSPGEEVAPKFKSTKDVTYKEFVNKINSTYGNGKMNLNNVKSQIKILDRTDSGMVKEIQLGKVKIKGTDFRNLFNLNSANFKLEFKKNSIAINCLGYGHGVGMSQWGANSMAKSGESYDKILMHYYTGVKIKNINK</sequence>
<dbReference type="PANTHER" id="PTHR30032">
    <property type="entry name" value="N-ACETYLMURAMOYL-L-ALANINE AMIDASE-RELATED"/>
    <property type="match status" value="1"/>
</dbReference>
<feature type="domain" description="Sporulation stage II protein D amidase enhancer LytB N-terminal" evidence="2">
    <location>
        <begin position="82"/>
        <end position="186"/>
    </location>
</feature>
<organism evidence="3 4">
    <name type="scientific">Clostridium fallax</name>
    <dbReference type="NCBI Taxonomy" id="1533"/>
    <lineage>
        <taxon>Bacteria</taxon>
        <taxon>Bacillati</taxon>
        <taxon>Bacillota</taxon>
        <taxon>Clostridia</taxon>
        <taxon>Eubacteriales</taxon>
        <taxon>Clostridiaceae</taxon>
        <taxon>Clostridium</taxon>
    </lineage>
</organism>
<dbReference type="InterPro" id="IPR013693">
    <property type="entry name" value="SpoIID/LytB_N"/>
</dbReference>
<dbReference type="GO" id="GO:0030288">
    <property type="term" value="C:outer membrane-bounded periplasmic space"/>
    <property type="evidence" value="ECO:0007669"/>
    <property type="project" value="TreeGrafter"/>
</dbReference>
<evidence type="ECO:0000313" key="3">
    <source>
        <dbReference type="EMBL" id="SHE67449.1"/>
    </source>
</evidence>
<dbReference type="RefSeq" id="WP_242977305.1">
    <property type="nucleotide sequence ID" value="NZ_FQVM01000007.1"/>
</dbReference>
<protein>
    <submittedName>
        <fullName evidence="3">Stage II sporulation protein D</fullName>
    </submittedName>
</protein>
<keyword evidence="4" id="KW-1185">Reference proteome</keyword>
<evidence type="ECO:0000259" key="2">
    <source>
        <dbReference type="Pfam" id="PF08486"/>
    </source>
</evidence>
<name>A0A1M4VES6_9CLOT</name>
<feature type="transmembrane region" description="Helical" evidence="1">
    <location>
        <begin position="30"/>
        <end position="53"/>
    </location>
</feature>
<dbReference type="NCBIfam" id="TIGR02870">
    <property type="entry name" value="spore_II_D"/>
    <property type="match status" value="1"/>
</dbReference>
<dbReference type="Proteomes" id="UP000184035">
    <property type="component" value="Unassembled WGS sequence"/>
</dbReference>
<evidence type="ECO:0000313" key="4">
    <source>
        <dbReference type="Proteomes" id="UP000184035"/>
    </source>
</evidence>
<keyword evidence="1" id="KW-0812">Transmembrane</keyword>
<keyword evidence="1" id="KW-1133">Transmembrane helix</keyword>
<gene>
    <name evidence="3" type="ORF">SAMN05443638_107108</name>
</gene>
<dbReference type="STRING" id="1533.SAMN05443638_107108"/>
<proteinExistence type="predicted"/>
<dbReference type="EMBL" id="FQVM01000007">
    <property type="protein sequence ID" value="SHE67449.1"/>
    <property type="molecule type" value="Genomic_DNA"/>
</dbReference>
<dbReference type="AlphaFoldDB" id="A0A1M4VES6"/>
<dbReference type="InterPro" id="IPR051922">
    <property type="entry name" value="Bact_Sporulation_Assoc"/>
</dbReference>
<keyword evidence="1" id="KW-0472">Membrane</keyword>
<accession>A0A1M4VES6</accession>
<dbReference type="NCBIfam" id="TIGR02669">
    <property type="entry name" value="SpoIID_LytB"/>
    <property type="match status" value="1"/>
</dbReference>
<dbReference type="Pfam" id="PF08486">
    <property type="entry name" value="SpoIID"/>
    <property type="match status" value="1"/>
</dbReference>
<reference evidence="3 4" key="1">
    <citation type="submission" date="2016-11" db="EMBL/GenBank/DDBJ databases">
        <authorList>
            <person name="Jaros S."/>
            <person name="Januszkiewicz K."/>
            <person name="Wedrychowicz H."/>
        </authorList>
    </citation>
    <scope>NUCLEOTIDE SEQUENCE [LARGE SCALE GENOMIC DNA]</scope>
    <source>
        <strain evidence="3 4">DSM 2631</strain>
    </source>
</reference>